<evidence type="ECO:0000256" key="3">
    <source>
        <dbReference type="ARBA" id="ARBA00022485"/>
    </source>
</evidence>
<dbReference type="STRING" id="529884.Rhola_00011050"/>
<comment type="subcellular location">
    <subcellularLocation>
        <location evidence="1 11">Cytoplasm</location>
    </subcellularLocation>
</comment>
<dbReference type="GO" id="GO:0051539">
    <property type="term" value="F:4 iron, 4 sulfur cluster binding"/>
    <property type="evidence" value="ECO:0007669"/>
    <property type="project" value="UniProtKB-UniRule"/>
</dbReference>
<reference evidence="13 14" key="1">
    <citation type="journal article" date="2014" name="Int. J. Syst. Evol. Microbiol.">
        <title>Rhodoluna lacicola gen. nov., sp. nov., a planktonic freshwater bacterium with stream-lined genome.</title>
        <authorList>
            <person name="Hahn M."/>
            <person name="Schmidt J."/>
            <person name="Taipale S.J."/>
            <person name="Doolittle W.F."/>
            <person name="Koll U."/>
        </authorList>
    </citation>
    <scope>NUCLEOTIDE SEQUENCE [LARGE SCALE GENOMIC DNA]</scope>
    <source>
        <strain evidence="13 14">MWH-Ta8</strain>
    </source>
</reference>
<dbReference type="PROSITE" id="PS51674">
    <property type="entry name" value="4FE4S_WBL"/>
    <property type="match status" value="1"/>
</dbReference>
<dbReference type="GO" id="GO:0035731">
    <property type="term" value="F:dinitrosyl-iron complex binding"/>
    <property type="evidence" value="ECO:0007669"/>
    <property type="project" value="UniProtKB-UniRule"/>
</dbReference>
<keyword evidence="4 11" id="KW-0479">Metal-binding</keyword>
<comment type="cofactor">
    <cofactor evidence="11">
        <name>[4Fe-4S] cluster</name>
        <dbReference type="ChEBI" id="CHEBI:49883"/>
    </cofactor>
    <text evidence="11">Binds 1 [4Fe-4S] cluster per subunit. Following nitrosylation of the [4Fe-4S] cluster binds 1 [4Fe-8(NO)] cluster per subunit.</text>
</comment>
<feature type="binding site" evidence="11">
    <location>
        <position position="11"/>
    </location>
    <ligand>
        <name>[4Fe-4S] cluster</name>
        <dbReference type="ChEBI" id="CHEBI:49883"/>
    </ligand>
</feature>
<dbReference type="PANTHER" id="PTHR38839:SF6">
    <property type="entry name" value="TRANSCRIPTIONAL REGULATOR WHIB1"/>
    <property type="match status" value="1"/>
</dbReference>
<dbReference type="HOGENOM" id="CLU_106245_6_2_11"/>
<feature type="binding site" evidence="11">
    <location>
        <position position="48"/>
    </location>
    <ligand>
        <name>[4Fe-4S] cluster</name>
        <dbReference type="ChEBI" id="CHEBI:49883"/>
    </ligand>
</feature>
<dbReference type="GO" id="GO:0045892">
    <property type="term" value="P:negative regulation of DNA-templated transcription"/>
    <property type="evidence" value="ECO:0007669"/>
    <property type="project" value="TreeGrafter"/>
</dbReference>
<feature type="binding site" evidence="11">
    <location>
        <position position="39"/>
    </location>
    <ligand>
        <name>[4Fe-4S] cluster</name>
        <dbReference type="ChEBI" id="CHEBI:49883"/>
    </ligand>
</feature>
<dbReference type="Pfam" id="PF02467">
    <property type="entry name" value="Whib"/>
    <property type="match status" value="1"/>
</dbReference>
<keyword evidence="6 11" id="KW-0411">Iron-sulfur</keyword>
<dbReference type="GO" id="GO:0005737">
    <property type="term" value="C:cytoplasm"/>
    <property type="evidence" value="ECO:0007669"/>
    <property type="project" value="UniProtKB-SubCell"/>
</dbReference>
<evidence type="ECO:0000256" key="7">
    <source>
        <dbReference type="ARBA" id="ARBA00023015"/>
    </source>
</evidence>
<keyword evidence="7 11" id="KW-0805">Transcription regulation</keyword>
<keyword evidence="10 11" id="KW-0804">Transcription</keyword>
<sequence length="84" mass="9469">MDMNWLNESRCLTEDPELFFPVGNTGPAVDQIEQAKAVCRECGVSTQCLEYAIKENQDTGVWGGLSEDERKSLKRKYARARRAG</sequence>
<keyword evidence="9 11" id="KW-1015">Disulfide bond</keyword>
<dbReference type="Proteomes" id="UP000067708">
    <property type="component" value="Chromosome"/>
</dbReference>
<dbReference type="GO" id="GO:0045454">
    <property type="term" value="P:cell redox homeostasis"/>
    <property type="evidence" value="ECO:0007669"/>
    <property type="project" value="TreeGrafter"/>
</dbReference>
<evidence type="ECO:0000256" key="11">
    <source>
        <dbReference type="HAMAP-Rule" id="MF_01479"/>
    </source>
</evidence>
<gene>
    <name evidence="11" type="primary">whiB</name>
    <name evidence="13" type="ORF">Rhola_00011050</name>
</gene>
<evidence type="ECO:0000256" key="5">
    <source>
        <dbReference type="ARBA" id="ARBA00023004"/>
    </source>
</evidence>
<evidence type="ECO:0000313" key="13">
    <source>
        <dbReference type="EMBL" id="AIC47898.1"/>
    </source>
</evidence>
<dbReference type="AlphaFoldDB" id="A0A060JMT4"/>
<evidence type="ECO:0000256" key="6">
    <source>
        <dbReference type="ARBA" id="ARBA00023014"/>
    </source>
</evidence>
<keyword evidence="5 11" id="KW-0408">Iron</keyword>
<evidence type="ECO:0000256" key="4">
    <source>
        <dbReference type="ARBA" id="ARBA00022723"/>
    </source>
</evidence>
<evidence type="ECO:0000256" key="1">
    <source>
        <dbReference type="ARBA" id="ARBA00004496"/>
    </source>
</evidence>
<dbReference type="InterPro" id="IPR003482">
    <property type="entry name" value="Whib"/>
</dbReference>
<comment type="similarity">
    <text evidence="2 11">Belongs to the WhiB family.</text>
</comment>
<dbReference type="PATRIC" id="fig|529884.3.peg.1062"/>
<dbReference type="EMBL" id="CP007490">
    <property type="protein sequence ID" value="AIC47898.1"/>
    <property type="molecule type" value="Genomic_DNA"/>
</dbReference>
<keyword evidence="14" id="KW-1185">Reference proteome</keyword>
<proteinExistence type="inferred from homology"/>
<name>A0A060JMT4_9MICO</name>
<evidence type="ECO:0000313" key="14">
    <source>
        <dbReference type="Proteomes" id="UP000067708"/>
    </source>
</evidence>
<dbReference type="eggNOG" id="ENOG5032RSG">
    <property type="taxonomic scope" value="Bacteria"/>
</dbReference>
<protein>
    <recommendedName>
        <fullName evidence="11">Transcriptional regulator WhiB</fullName>
    </recommendedName>
</protein>
<dbReference type="HAMAP" id="MF_01479">
    <property type="entry name" value="WhiB"/>
    <property type="match status" value="1"/>
</dbReference>
<comment type="function">
    <text evidence="11">Acts as a transcriptional regulator. Probably redox-responsive. The apo- but not holo-form probably binds DNA.</text>
</comment>
<dbReference type="GO" id="GO:0046872">
    <property type="term" value="F:metal ion binding"/>
    <property type="evidence" value="ECO:0007669"/>
    <property type="project" value="UniProtKB-KW"/>
</dbReference>
<keyword evidence="3 11" id="KW-0004">4Fe-4S</keyword>
<dbReference type="GO" id="GO:0003677">
    <property type="term" value="F:DNA binding"/>
    <property type="evidence" value="ECO:0007669"/>
    <property type="project" value="UniProtKB-UniRule"/>
</dbReference>
<accession>A0A060JMT4</accession>
<feature type="binding site" evidence="11">
    <location>
        <position position="42"/>
    </location>
    <ligand>
        <name>[4Fe-4S] cluster</name>
        <dbReference type="ChEBI" id="CHEBI:49883"/>
    </ligand>
</feature>
<organism evidence="13 14">
    <name type="scientific">Rhodoluna lacicola</name>
    <dbReference type="NCBI Taxonomy" id="529884"/>
    <lineage>
        <taxon>Bacteria</taxon>
        <taxon>Bacillati</taxon>
        <taxon>Actinomycetota</taxon>
        <taxon>Actinomycetes</taxon>
        <taxon>Micrococcales</taxon>
        <taxon>Microbacteriaceae</taxon>
        <taxon>Luna cluster</taxon>
        <taxon>Luna-1 subcluster</taxon>
        <taxon>Rhodoluna</taxon>
    </lineage>
</organism>
<evidence type="ECO:0000256" key="8">
    <source>
        <dbReference type="ARBA" id="ARBA00023125"/>
    </source>
</evidence>
<evidence type="ECO:0000256" key="9">
    <source>
        <dbReference type="ARBA" id="ARBA00023157"/>
    </source>
</evidence>
<dbReference type="KEGG" id="rla:Rhola_00011050"/>
<evidence type="ECO:0000259" key="12">
    <source>
        <dbReference type="PROSITE" id="PS51674"/>
    </source>
</evidence>
<keyword evidence="8 11" id="KW-0238">DNA-binding</keyword>
<evidence type="ECO:0000256" key="2">
    <source>
        <dbReference type="ARBA" id="ARBA00006597"/>
    </source>
</evidence>
<comment type="PTM">
    <text evidence="11">Upon Fe-S cluster removal intramolecular disulfide bonds are formed.</text>
</comment>
<dbReference type="PANTHER" id="PTHR38839">
    <property type="entry name" value="TRANSCRIPTIONAL REGULATOR WHID-RELATED"/>
    <property type="match status" value="1"/>
</dbReference>
<evidence type="ECO:0000256" key="10">
    <source>
        <dbReference type="ARBA" id="ARBA00023163"/>
    </source>
</evidence>
<dbReference type="InterPro" id="IPR034768">
    <property type="entry name" value="4FE4S_WBL"/>
</dbReference>
<keyword evidence="11" id="KW-0963">Cytoplasm</keyword>
<comment type="PTM">
    <text evidence="11">The Fe-S cluster can be nitrosylated by nitric oxide (NO).</text>
</comment>
<feature type="domain" description="4Fe-4S Wbl-type" evidence="12">
    <location>
        <begin position="10"/>
        <end position="72"/>
    </location>
</feature>
<dbReference type="GO" id="GO:0047134">
    <property type="term" value="F:protein-disulfide reductase [NAD(P)H] activity"/>
    <property type="evidence" value="ECO:0007669"/>
    <property type="project" value="TreeGrafter"/>
</dbReference>